<dbReference type="GO" id="GO:0005737">
    <property type="term" value="C:cytoplasm"/>
    <property type="evidence" value="ECO:0007669"/>
    <property type="project" value="TreeGrafter"/>
</dbReference>
<dbReference type="NCBIfam" id="TIGR00231">
    <property type="entry name" value="small_GTP"/>
    <property type="match status" value="1"/>
</dbReference>
<evidence type="ECO:0000256" key="1">
    <source>
        <dbReference type="ARBA" id="ARBA00004141"/>
    </source>
</evidence>
<dbReference type="OrthoDB" id="238366at2"/>
<evidence type="ECO:0000256" key="3">
    <source>
        <dbReference type="ARBA" id="ARBA00022989"/>
    </source>
</evidence>
<evidence type="ECO:0000259" key="5">
    <source>
        <dbReference type="Pfam" id="PF01926"/>
    </source>
</evidence>
<dbReference type="SUPFAM" id="SSF52540">
    <property type="entry name" value="P-loop containing nucleoside triphosphate hydrolases"/>
    <property type="match status" value="1"/>
</dbReference>
<protein>
    <submittedName>
        <fullName evidence="6">GTPase Era</fullName>
    </submittedName>
</protein>
<organism evidence="6 7">
    <name type="scientific">Bythopirellula polymerisocia</name>
    <dbReference type="NCBI Taxonomy" id="2528003"/>
    <lineage>
        <taxon>Bacteria</taxon>
        <taxon>Pseudomonadati</taxon>
        <taxon>Planctomycetota</taxon>
        <taxon>Planctomycetia</taxon>
        <taxon>Pirellulales</taxon>
        <taxon>Lacipirellulaceae</taxon>
        <taxon>Bythopirellula</taxon>
    </lineage>
</organism>
<dbReference type="EMBL" id="SJPS01000002">
    <property type="protein sequence ID" value="TWU28107.1"/>
    <property type="molecule type" value="Genomic_DNA"/>
</dbReference>
<dbReference type="InterPro" id="IPR027417">
    <property type="entry name" value="P-loop_NTPase"/>
</dbReference>
<dbReference type="Proteomes" id="UP000318437">
    <property type="component" value="Unassembled WGS sequence"/>
</dbReference>
<dbReference type="Pfam" id="PF05128">
    <property type="entry name" value="DUF697"/>
    <property type="match status" value="1"/>
</dbReference>
<dbReference type="GO" id="GO:0030488">
    <property type="term" value="P:tRNA methylation"/>
    <property type="evidence" value="ECO:0007669"/>
    <property type="project" value="TreeGrafter"/>
</dbReference>
<dbReference type="GO" id="GO:0002098">
    <property type="term" value="P:tRNA wobble uridine modification"/>
    <property type="evidence" value="ECO:0007669"/>
    <property type="project" value="TreeGrafter"/>
</dbReference>
<dbReference type="RefSeq" id="WP_146449234.1">
    <property type="nucleotide sequence ID" value="NZ_SJPS01000002.1"/>
</dbReference>
<dbReference type="InterPro" id="IPR006073">
    <property type="entry name" value="GTP-bd"/>
</dbReference>
<dbReference type="AlphaFoldDB" id="A0A5C6CX10"/>
<dbReference type="PANTHER" id="PTHR42714">
    <property type="entry name" value="TRNA MODIFICATION GTPASE GTPBP3"/>
    <property type="match status" value="1"/>
</dbReference>
<name>A0A5C6CX10_9BACT</name>
<keyword evidence="7" id="KW-1185">Reference proteome</keyword>
<evidence type="ECO:0000256" key="2">
    <source>
        <dbReference type="ARBA" id="ARBA00022692"/>
    </source>
</evidence>
<sequence length="452" mass="48829">MNNSPNPRDSLVTKEVDYQAAVTSVRRAIEKYQGCTEGERRVLASDFDELQQMAEKLEAGRVDIVVFGEISTGKSALINALVGDTITQVNVQGGWTQDVWQVPWEGIGYSVPGLANSQVMLVDTPGLNEVDGSAHSEIARSAAARADLVLFVTDSDLNDTEYSALLELAASHKPIILVLNKADLYSRHDLQQLLELFRGRRLVNVVDPENVVVTQADPREMEYVIESADGSTRTEWRKPQPKTSELKERILNVLNAEGKALIALNAAMFAADKGDRMGAIRIKLREAEASKIIWSFAVTKSLAVALNPVPAVDVLGGTAIDATMVATLGKIYGMNITTSNARALVTSILKAAGWVMLSEAVVSYASSVFKALTVGVGTLATALPQGAAAGYGSYIVGQAARYYFQHGASWGDESPKQVITQILANTDKESVLERLKTEIGKKISLNRYAGEE</sequence>
<dbReference type="InterPro" id="IPR021147">
    <property type="entry name" value="DUF697"/>
</dbReference>
<evidence type="ECO:0000313" key="6">
    <source>
        <dbReference type="EMBL" id="TWU28107.1"/>
    </source>
</evidence>
<dbReference type="CDD" id="cd00880">
    <property type="entry name" value="Era_like"/>
    <property type="match status" value="1"/>
</dbReference>
<proteinExistence type="predicted"/>
<accession>A0A5C6CX10</accession>
<dbReference type="PANTHER" id="PTHR42714:SF6">
    <property type="entry name" value="TRANSLATION INITIATION FACTOR IF-2"/>
    <property type="match status" value="1"/>
</dbReference>
<dbReference type="Gene3D" id="3.40.50.300">
    <property type="entry name" value="P-loop containing nucleotide triphosphate hydrolases"/>
    <property type="match status" value="1"/>
</dbReference>
<dbReference type="GO" id="GO:0016020">
    <property type="term" value="C:membrane"/>
    <property type="evidence" value="ECO:0007669"/>
    <property type="project" value="UniProtKB-SubCell"/>
</dbReference>
<dbReference type="Pfam" id="PF01926">
    <property type="entry name" value="MMR_HSR1"/>
    <property type="match status" value="1"/>
</dbReference>
<comment type="subcellular location">
    <subcellularLocation>
        <location evidence="1">Membrane</location>
        <topology evidence="1">Multi-pass membrane protein</topology>
    </subcellularLocation>
</comment>
<evidence type="ECO:0000313" key="7">
    <source>
        <dbReference type="Proteomes" id="UP000318437"/>
    </source>
</evidence>
<gene>
    <name evidence="6" type="primary">era</name>
    <name evidence="6" type="ORF">Pla144_13940</name>
</gene>
<keyword evidence="2" id="KW-0812">Transmembrane</keyword>
<evidence type="ECO:0000256" key="4">
    <source>
        <dbReference type="ARBA" id="ARBA00023136"/>
    </source>
</evidence>
<feature type="domain" description="G" evidence="5">
    <location>
        <begin position="64"/>
        <end position="181"/>
    </location>
</feature>
<keyword evidence="4" id="KW-0472">Membrane</keyword>
<dbReference type="InterPro" id="IPR005225">
    <property type="entry name" value="Small_GTP-bd"/>
</dbReference>
<keyword evidence="3" id="KW-1133">Transmembrane helix</keyword>
<dbReference type="GO" id="GO:0005525">
    <property type="term" value="F:GTP binding"/>
    <property type="evidence" value="ECO:0007669"/>
    <property type="project" value="InterPro"/>
</dbReference>
<comment type="caution">
    <text evidence="6">The sequence shown here is derived from an EMBL/GenBank/DDBJ whole genome shotgun (WGS) entry which is preliminary data.</text>
</comment>
<reference evidence="6 7" key="1">
    <citation type="submission" date="2019-02" db="EMBL/GenBank/DDBJ databases">
        <title>Deep-cultivation of Planctomycetes and their phenomic and genomic characterization uncovers novel biology.</title>
        <authorList>
            <person name="Wiegand S."/>
            <person name="Jogler M."/>
            <person name="Boedeker C."/>
            <person name="Pinto D."/>
            <person name="Vollmers J."/>
            <person name="Rivas-Marin E."/>
            <person name="Kohn T."/>
            <person name="Peeters S.H."/>
            <person name="Heuer A."/>
            <person name="Rast P."/>
            <person name="Oberbeckmann S."/>
            <person name="Bunk B."/>
            <person name="Jeske O."/>
            <person name="Meyerdierks A."/>
            <person name="Storesund J.E."/>
            <person name="Kallscheuer N."/>
            <person name="Luecker S."/>
            <person name="Lage O.M."/>
            <person name="Pohl T."/>
            <person name="Merkel B.J."/>
            <person name="Hornburger P."/>
            <person name="Mueller R.-W."/>
            <person name="Bruemmer F."/>
            <person name="Labrenz M."/>
            <person name="Spormann A.M."/>
            <person name="Op Den Camp H."/>
            <person name="Overmann J."/>
            <person name="Amann R."/>
            <person name="Jetten M.S.M."/>
            <person name="Mascher T."/>
            <person name="Medema M.H."/>
            <person name="Devos D.P."/>
            <person name="Kaster A.-K."/>
            <person name="Ovreas L."/>
            <person name="Rohde M."/>
            <person name="Galperin M.Y."/>
            <person name="Jogler C."/>
        </authorList>
    </citation>
    <scope>NUCLEOTIDE SEQUENCE [LARGE SCALE GENOMIC DNA]</scope>
    <source>
        <strain evidence="6 7">Pla144</strain>
    </source>
</reference>